<proteinExistence type="predicted"/>
<dbReference type="STRING" id="1121335.Cst_c16920"/>
<organism evidence="1 2">
    <name type="scientific">Thermoclostridium stercorarium (strain ATCC 35414 / DSM 8532 / NCIMB 11754)</name>
    <name type="common">Clostridium stercorarium</name>
    <dbReference type="NCBI Taxonomy" id="1121335"/>
    <lineage>
        <taxon>Bacteria</taxon>
        <taxon>Bacillati</taxon>
        <taxon>Bacillota</taxon>
        <taxon>Clostridia</taxon>
        <taxon>Eubacteriales</taxon>
        <taxon>Oscillospiraceae</taxon>
        <taxon>Thermoclostridium</taxon>
    </lineage>
</organism>
<gene>
    <name evidence="1" type="ordered locus">Cst_c16920</name>
</gene>
<reference evidence="1 2" key="1">
    <citation type="journal article" date="2013" name="Genome Announc.">
        <title>Complete genome sequence of Clostridium stercorarium subsp. stercorarium strain DSM 8532, a thermophilic degrader of plant cell wall fibers.</title>
        <authorList>
            <person name="Poehlein A."/>
            <person name="Zverlov V.V."/>
            <person name="Daniel R."/>
            <person name="Schwarz W.H."/>
            <person name="Liebl W."/>
        </authorList>
    </citation>
    <scope>NUCLEOTIDE SEQUENCE [LARGE SCALE GENOMIC DNA]</scope>
    <source>
        <strain evidence="2">ATCC 35414 / DSM 8532 / NCIMB 11754</strain>
    </source>
</reference>
<sequence>MRLYGIGRKYRPFLIFVGYRFLHPGEGKIFDFIYKKCIDKPLLWLL</sequence>
<dbReference type="AlphaFoldDB" id="L7VQM2"/>
<name>L7VQM2_THES1</name>
<dbReference type="KEGG" id="css:Cst_c16920"/>
<accession>L7VQM2</accession>
<dbReference type="PATRIC" id="fig|1121335.3.peg.1677"/>
<keyword evidence="2" id="KW-1185">Reference proteome</keyword>
<evidence type="ECO:0000313" key="2">
    <source>
        <dbReference type="Proteomes" id="UP000011220"/>
    </source>
</evidence>
<protein>
    <submittedName>
        <fullName evidence="1">Uncharacterized protein</fullName>
    </submittedName>
</protein>
<evidence type="ECO:0000313" key="1">
    <source>
        <dbReference type="EMBL" id="AGC68676.1"/>
    </source>
</evidence>
<dbReference type="EMBL" id="CP004044">
    <property type="protein sequence ID" value="AGC68676.1"/>
    <property type="molecule type" value="Genomic_DNA"/>
</dbReference>
<dbReference type="Proteomes" id="UP000011220">
    <property type="component" value="Chromosome"/>
</dbReference>